<gene>
    <name evidence="2" type="primary">266</name>
    <name evidence="1" type="synonym">3</name>
    <name evidence="2" type="ORF">SEA_MUNTAHA_266</name>
    <name evidence="1" type="ORF">SEA_MUNTAHA_3</name>
</gene>
<evidence type="ECO:0000313" key="1">
    <source>
        <dbReference type="EMBL" id="QIN94563.1"/>
    </source>
</evidence>
<keyword evidence="3" id="KW-1185">Reference proteome</keyword>
<dbReference type="KEGG" id="vg:77928365"/>
<dbReference type="RefSeq" id="YP_010652545.1">
    <property type="nucleotide sequence ID" value="NC_070786.1"/>
</dbReference>
<dbReference type="EMBL" id="MT024872">
    <property type="protein sequence ID" value="QIN94563.1"/>
    <property type="molecule type" value="Genomic_DNA"/>
</dbReference>
<sequence>MVDHTNPAGISGMRITDTPTYGRTVSGYGGKIPTRYMVRYLGVWRRVYMMQYGNAGSAYVIVKGRNVFLDTDTEYGLMGLGE</sequence>
<organism evidence="2 3">
    <name type="scientific">Streptomyces phage Muntaha</name>
    <dbReference type="NCBI Taxonomy" id="2713269"/>
    <lineage>
        <taxon>Viruses</taxon>
        <taxon>Duplodnaviria</taxon>
        <taxon>Heunggongvirae</taxon>
        <taxon>Uroviricota</taxon>
        <taxon>Caudoviricetes</taxon>
        <taxon>Stanwilliamsviridae</taxon>
        <taxon>Loccivirinae</taxon>
        <taxon>Wakandavirus</taxon>
        <taxon>Wakandavirus muntaha</taxon>
    </lineage>
</organism>
<name>A0A6G8R3L4_9CAUD</name>
<dbReference type="EMBL" id="MT024872">
    <property type="protein sequence ID" value="QIN94789.1"/>
    <property type="molecule type" value="Genomic_DNA"/>
</dbReference>
<proteinExistence type="predicted"/>
<dbReference type="GeneID" id="77928365"/>
<evidence type="ECO:0000313" key="3">
    <source>
        <dbReference type="Proteomes" id="UP000503454"/>
    </source>
</evidence>
<evidence type="ECO:0000313" key="2">
    <source>
        <dbReference type="EMBL" id="QIN94789.1"/>
    </source>
</evidence>
<dbReference type="Proteomes" id="UP000503454">
    <property type="component" value="Segment"/>
</dbReference>
<reference evidence="2 3" key="1">
    <citation type="submission" date="2020-02" db="EMBL/GenBank/DDBJ databases">
        <authorList>
            <person name="Yaqubi I.B."/>
            <person name="Almaguer A.N."/>
            <person name="Torres S.A."/>
            <person name="Nayek S."/>
            <person name="Bhuiyan S."/>
            <person name="Hughes L.E."/>
            <person name="Garlena R.A."/>
            <person name="Russell D.A."/>
            <person name="Pope W.H."/>
            <person name="Jacobs-Sera D."/>
            <person name="Hatfull G.F."/>
        </authorList>
    </citation>
    <scope>NUCLEOTIDE SEQUENCE [LARGE SCALE GENOMIC DNA]</scope>
</reference>
<protein>
    <submittedName>
        <fullName evidence="2">Uncharacterized protein</fullName>
    </submittedName>
</protein>
<accession>A0A6G8R3L4</accession>